<dbReference type="Pfam" id="PF00150">
    <property type="entry name" value="Cellulase"/>
    <property type="match status" value="1"/>
</dbReference>
<dbReference type="PANTHER" id="PTHR31297">
    <property type="entry name" value="GLUCAN ENDO-1,6-BETA-GLUCOSIDASE B"/>
    <property type="match status" value="1"/>
</dbReference>
<dbReference type="InterPro" id="IPR018087">
    <property type="entry name" value="Glyco_hydro_5_CS"/>
</dbReference>
<dbReference type="GO" id="GO:0005576">
    <property type="term" value="C:extracellular region"/>
    <property type="evidence" value="ECO:0007669"/>
    <property type="project" value="TreeGrafter"/>
</dbReference>
<proteinExistence type="inferred from homology"/>
<gene>
    <name evidence="7" type="ORF">GCM10007962_01010</name>
</gene>
<dbReference type="PANTHER" id="PTHR31297:SF17">
    <property type="entry name" value="ENDOGLUCANASE"/>
    <property type="match status" value="1"/>
</dbReference>
<evidence type="ECO:0000256" key="4">
    <source>
        <dbReference type="RuleBase" id="RU361153"/>
    </source>
</evidence>
<dbReference type="InterPro" id="IPR017853">
    <property type="entry name" value="GH"/>
</dbReference>
<comment type="caution">
    <text evidence="7">The sequence shown here is derived from an EMBL/GenBank/DDBJ whole genome shotgun (WGS) entry which is preliminary data.</text>
</comment>
<feature type="domain" description="Glycoside hydrolase family 5" evidence="5">
    <location>
        <begin position="14"/>
        <end position="333"/>
    </location>
</feature>
<dbReference type="Proteomes" id="UP000612329">
    <property type="component" value="Unassembled WGS sequence"/>
</dbReference>
<feature type="domain" description="Secretion system C-terminal sorting" evidence="6">
    <location>
        <begin position="373"/>
        <end position="440"/>
    </location>
</feature>
<keyword evidence="3 4" id="KW-0326">Glycosidase</keyword>
<protein>
    <submittedName>
        <fullName evidence="7">Uncharacterized protein</fullName>
    </submittedName>
</protein>
<dbReference type="AlphaFoldDB" id="A0A8J3BBS9"/>
<dbReference type="PROSITE" id="PS00659">
    <property type="entry name" value="GLYCOSYL_HYDROL_F5"/>
    <property type="match status" value="1"/>
</dbReference>
<evidence type="ECO:0000259" key="5">
    <source>
        <dbReference type="Pfam" id="PF00150"/>
    </source>
</evidence>
<reference evidence="7" key="1">
    <citation type="journal article" date="2014" name="Int. J. Syst. Evol. Microbiol.">
        <title>Complete genome sequence of Corynebacterium casei LMG S-19264T (=DSM 44701T), isolated from a smear-ripened cheese.</title>
        <authorList>
            <consortium name="US DOE Joint Genome Institute (JGI-PGF)"/>
            <person name="Walter F."/>
            <person name="Albersmeier A."/>
            <person name="Kalinowski J."/>
            <person name="Ruckert C."/>
        </authorList>
    </citation>
    <scope>NUCLEOTIDE SEQUENCE</scope>
    <source>
        <strain evidence="7">JCM 12862</strain>
    </source>
</reference>
<reference evidence="7" key="2">
    <citation type="submission" date="2020-09" db="EMBL/GenBank/DDBJ databases">
        <authorList>
            <person name="Sun Q."/>
            <person name="Ohkuma M."/>
        </authorList>
    </citation>
    <scope>NUCLEOTIDE SEQUENCE</scope>
    <source>
        <strain evidence="7">JCM 12862</strain>
    </source>
</reference>
<dbReference type="InterPro" id="IPR001547">
    <property type="entry name" value="Glyco_hydro_5"/>
</dbReference>
<dbReference type="EMBL" id="BMNR01000001">
    <property type="protein sequence ID" value="GGK10682.1"/>
    <property type="molecule type" value="Genomic_DNA"/>
</dbReference>
<evidence type="ECO:0000313" key="8">
    <source>
        <dbReference type="Proteomes" id="UP000612329"/>
    </source>
</evidence>
<keyword evidence="2 4" id="KW-0378">Hydrolase</keyword>
<dbReference type="Gene3D" id="3.20.20.80">
    <property type="entry name" value="Glycosidases"/>
    <property type="match status" value="1"/>
</dbReference>
<evidence type="ECO:0000256" key="3">
    <source>
        <dbReference type="ARBA" id="ARBA00023295"/>
    </source>
</evidence>
<organism evidence="7 8">
    <name type="scientific">Yeosuana aromativorans</name>
    <dbReference type="NCBI Taxonomy" id="288019"/>
    <lineage>
        <taxon>Bacteria</taxon>
        <taxon>Pseudomonadati</taxon>
        <taxon>Bacteroidota</taxon>
        <taxon>Flavobacteriia</taxon>
        <taxon>Flavobacteriales</taxon>
        <taxon>Flavobacteriaceae</taxon>
        <taxon>Yeosuana</taxon>
    </lineage>
</organism>
<sequence length="446" mass="49312">MGRGINMGNVMSAPVEGNWAPAFTESYFQDVAVAGFKTVRVPMDFFGSRTSGDTSVYSKDAGTAATYTGTPDDYVVSSAYLDRVEEVINWGLNQNLVVILDFHGSTLKSEFIETFNQTKAPDLYTYPTSAKRAADNEKFRAIWSQIANRFKDYTYDLLFEVINEPFFNITDVEMDVLNTDIINIIRNSGSNNAARNIVITGGSKNSYEAPLQIGNSVIASDSNLIATFHYYWPRAFTASSSQNQNDYDWGNSSDTAEIDTNFDAVQSWSQTNNIPILLGEFGADNEGGFNYSTQTYGDFGGPDAASRVAYYGYLAEAALSRGFAFTAWDAGDESNKTVYKVSDRTWVEDVKNALLNAGTLGVKKVTANQTCKIYPNPASKFVNIKANAEIMSIKFFNLLGQQHTITDNFNAIDVSILKDGLYLLKVVFKDGFSTNQKLLIHNTFTN</sequence>
<dbReference type="GO" id="GO:0009986">
    <property type="term" value="C:cell surface"/>
    <property type="evidence" value="ECO:0007669"/>
    <property type="project" value="TreeGrafter"/>
</dbReference>
<accession>A0A8J3BBS9</accession>
<keyword evidence="1" id="KW-0732">Signal</keyword>
<dbReference type="GO" id="GO:0008422">
    <property type="term" value="F:beta-glucosidase activity"/>
    <property type="evidence" value="ECO:0007669"/>
    <property type="project" value="TreeGrafter"/>
</dbReference>
<name>A0A8J3BBS9_9FLAO</name>
<dbReference type="InterPro" id="IPR026444">
    <property type="entry name" value="Secre_tail"/>
</dbReference>
<comment type="similarity">
    <text evidence="4">Belongs to the glycosyl hydrolase 5 (cellulase A) family.</text>
</comment>
<evidence type="ECO:0000259" key="6">
    <source>
        <dbReference type="Pfam" id="PF18962"/>
    </source>
</evidence>
<dbReference type="Pfam" id="PF18962">
    <property type="entry name" value="Por_Secre_tail"/>
    <property type="match status" value="1"/>
</dbReference>
<dbReference type="NCBIfam" id="TIGR04183">
    <property type="entry name" value="Por_Secre_tail"/>
    <property type="match status" value="1"/>
</dbReference>
<keyword evidence="8" id="KW-1185">Reference proteome</keyword>
<evidence type="ECO:0000256" key="1">
    <source>
        <dbReference type="ARBA" id="ARBA00022729"/>
    </source>
</evidence>
<dbReference type="SUPFAM" id="SSF51445">
    <property type="entry name" value="(Trans)glycosidases"/>
    <property type="match status" value="1"/>
</dbReference>
<evidence type="ECO:0000313" key="7">
    <source>
        <dbReference type="EMBL" id="GGK10682.1"/>
    </source>
</evidence>
<dbReference type="GO" id="GO:0009251">
    <property type="term" value="P:glucan catabolic process"/>
    <property type="evidence" value="ECO:0007669"/>
    <property type="project" value="TreeGrafter"/>
</dbReference>
<dbReference type="InterPro" id="IPR050386">
    <property type="entry name" value="Glycosyl_hydrolase_5"/>
</dbReference>
<evidence type="ECO:0000256" key="2">
    <source>
        <dbReference type="ARBA" id="ARBA00022801"/>
    </source>
</evidence>